<reference evidence="2" key="1">
    <citation type="submission" date="2017-05" db="UniProtKB">
        <authorList>
            <consortium name="EnsemblMetazoa"/>
        </authorList>
    </citation>
    <scope>IDENTIFICATION</scope>
</reference>
<evidence type="ECO:0000313" key="2">
    <source>
        <dbReference type="EnsemblMetazoa" id="Aqu2.1.08835_001"/>
    </source>
</evidence>
<evidence type="ECO:0008006" key="3">
    <source>
        <dbReference type="Google" id="ProtNLM"/>
    </source>
</evidence>
<dbReference type="InParanoid" id="A0A1X7T2X8"/>
<evidence type="ECO:0000256" key="1">
    <source>
        <dbReference type="SAM" id="MobiDB-lite"/>
    </source>
</evidence>
<accession>A0A1X7T2X8</accession>
<sequence>MSEPSYQREYSVSGGSDSDEAANIKISKPGSEIRIMGKIVLRGEEPKVCFASTFVKGEVKTIDYYACKTCQLASWICQNCADVCHEGHDLIPYKMNHVSTWPCCYCQRKKL</sequence>
<feature type="region of interest" description="Disordered" evidence="1">
    <location>
        <begin position="1"/>
        <end position="24"/>
    </location>
</feature>
<dbReference type="EnsemblMetazoa" id="Aqu2.1.08835_001">
    <property type="protein sequence ID" value="Aqu2.1.08835_001"/>
    <property type="gene ID" value="Aqu2.1.08835"/>
</dbReference>
<protein>
    <recommendedName>
        <fullName evidence="3">UBR-type domain-containing protein</fullName>
    </recommendedName>
</protein>
<dbReference type="AlphaFoldDB" id="A0A1X7T2X8"/>
<dbReference type="OrthoDB" id="6105938at2759"/>
<organism evidence="2">
    <name type="scientific">Amphimedon queenslandica</name>
    <name type="common">Sponge</name>
    <dbReference type="NCBI Taxonomy" id="400682"/>
    <lineage>
        <taxon>Eukaryota</taxon>
        <taxon>Metazoa</taxon>
        <taxon>Porifera</taxon>
        <taxon>Demospongiae</taxon>
        <taxon>Heteroscleromorpha</taxon>
        <taxon>Haplosclerida</taxon>
        <taxon>Niphatidae</taxon>
        <taxon>Amphimedon</taxon>
    </lineage>
</organism>
<proteinExistence type="predicted"/>
<feature type="compositionally biased region" description="Polar residues" evidence="1">
    <location>
        <begin position="1"/>
        <end position="16"/>
    </location>
</feature>
<name>A0A1X7T2X8_AMPQE</name>